<evidence type="ECO:0000313" key="1">
    <source>
        <dbReference type="EMBL" id="QOV18273.1"/>
    </source>
</evidence>
<dbReference type="Proteomes" id="UP000593601">
    <property type="component" value="Chromosome"/>
</dbReference>
<gene>
    <name evidence="1" type="primary">yqeC</name>
    <name evidence="1" type="ORF">INP51_09560</name>
</gene>
<dbReference type="InterPro" id="IPR017587">
    <property type="entry name" value="YqeC"/>
</dbReference>
<evidence type="ECO:0000313" key="2">
    <source>
        <dbReference type="Proteomes" id="UP000593601"/>
    </source>
</evidence>
<dbReference type="EMBL" id="CP063304">
    <property type="protein sequence ID" value="QOV18273.1"/>
    <property type="molecule type" value="Genomic_DNA"/>
</dbReference>
<dbReference type="NCBIfam" id="TIGR03172">
    <property type="entry name" value="selenium cofactor biosynthesis protein YqeC"/>
    <property type="match status" value="1"/>
</dbReference>
<dbReference type="AlphaFoldDB" id="A0A7M2RD81"/>
<accession>A0A7M2RD81</accession>
<dbReference type="RefSeq" id="WP_193734635.1">
    <property type="nucleotide sequence ID" value="NZ_CP063304.1"/>
</dbReference>
<reference evidence="1 2" key="1">
    <citation type="submission" date="2020-10" db="EMBL/GenBank/DDBJ databases">
        <title>Blautia liquoris sp.nov., isolated from the mud in a fermentation cellar used for the production of Chinese strong-flavoured liquor.</title>
        <authorList>
            <person name="Lu L."/>
        </authorList>
    </citation>
    <scope>NUCLEOTIDE SEQUENCE [LARGE SCALE GENOMIC DNA]</scope>
    <source>
        <strain evidence="1 2">LZLJ-3</strain>
    </source>
</reference>
<keyword evidence="2" id="KW-1185">Reference proteome</keyword>
<dbReference type="Pfam" id="PF19842">
    <property type="entry name" value="YqeC"/>
    <property type="match status" value="1"/>
</dbReference>
<sequence length="253" mass="28582">MLLREKTGIRKPFVWSFVGAGGKTTGIFCIAEYLQRKGFRVLVTTTTHMAKPDGNNFVSGECVDDIRRKLDERGFCVAGISVTERKIKGISMETVDEVLNFADAVLIEADGSARLPFKIPASYEPVIYPKTDRILVTEGLSALARPVSEICHRKELFCELTGLSSQDLLDEEKMAEGIVKGYLCRMREEFPDISLAVILNQADDKTREAAGEKVAENVISLWNRHKNVPQVLVYPLSWRRIRENKEDLDWLFI</sequence>
<organism evidence="1 2">
    <name type="scientific">Blautia liquoris</name>
    <dbReference type="NCBI Taxonomy" id="2779518"/>
    <lineage>
        <taxon>Bacteria</taxon>
        <taxon>Bacillati</taxon>
        <taxon>Bacillota</taxon>
        <taxon>Clostridia</taxon>
        <taxon>Lachnospirales</taxon>
        <taxon>Lachnospiraceae</taxon>
        <taxon>Blautia</taxon>
    </lineage>
</organism>
<name>A0A7M2RD81_9FIRM</name>
<dbReference type="KEGG" id="bliq:INP51_09560"/>
<protein>
    <submittedName>
        <fullName evidence="1">Putative selenium-dependent hydroxylase accessory protein YqeC</fullName>
    </submittedName>
</protein>
<proteinExistence type="predicted"/>